<keyword evidence="10" id="KW-1015">Disulfide bond</keyword>
<name>A0A9Q1ETT6_SYNKA</name>
<dbReference type="AlphaFoldDB" id="A0A9Q1ETT6"/>
<evidence type="ECO:0000313" key="13">
    <source>
        <dbReference type="EMBL" id="KAJ8344946.1"/>
    </source>
</evidence>
<dbReference type="GO" id="GO:0005509">
    <property type="term" value="F:calcium ion binding"/>
    <property type="evidence" value="ECO:0007669"/>
    <property type="project" value="InterPro"/>
</dbReference>
<evidence type="ECO:0000256" key="5">
    <source>
        <dbReference type="ARBA" id="ARBA00022479"/>
    </source>
</evidence>
<dbReference type="GO" id="GO:0001503">
    <property type="term" value="P:ossification"/>
    <property type="evidence" value="ECO:0007669"/>
    <property type="project" value="UniProtKB-KW"/>
</dbReference>
<evidence type="ECO:0000259" key="12">
    <source>
        <dbReference type="PROSITE" id="PS50998"/>
    </source>
</evidence>
<evidence type="ECO:0000256" key="4">
    <source>
        <dbReference type="ARBA" id="ARBA00022473"/>
    </source>
</evidence>
<keyword evidence="5" id="KW-0301">Gamma-carboxyglutamic acid</keyword>
<dbReference type="OrthoDB" id="8958520at2759"/>
<comment type="similarity">
    <text evidence="2">Belongs to the osteocalcin/matrix Gla protein family.</text>
</comment>
<evidence type="ECO:0000256" key="2">
    <source>
        <dbReference type="ARBA" id="ARBA00008850"/>
    </source>
</evidence>
<dbReference type="Proteomes" id="UP001152622">
    <property type="component" value="Chromosome 12"/>
</dbReference>
<dbReference type="GO" id="GO:0030154">
    <property type="term" value="P:cell differentiation"/>
    <property type="evidence" value="ECO:0007669"/>
    <property type="project" value="UniProtKB-KW"/>
</dbReference>
<evidence type="ECO:0000256" key="7">
    <source>
        <dbReference type="ARBA" id="ARBA00022553"/>
    </source>
</evidence>
<dbReference type="GO" id="GO:0051216">
    <property type="term" value="P:cartilage development"/>
    <property type="evidence" value="ECO:0007669"/>
    <property type="project" value="UniProtKB-KW"/>
</dbReference>
<protein>
    <recommendedName>
        <fullName evidence="3">Matrix Gla protein</fullName>
    </recommendedName>
</protein>
<keyword evidence="6" id="KW-0964">Secreted</keyword>
<evidence type="ECO:0000256" key="11">
    <source>
        <dbReference type="ARBA" id="ARBA00023188"/>
    </source>
</evidence>
<evidence type="ECO:0000256" key="9">
    <source>
        <dbReference type="ARBA" id="ARBA00022855"/>
    </source>
</evidence>
<keyword evidence="7" id="KW-0597">Phosphoprotein</keyword>
<evidence type="ECO:0000256" key="8">
    <source>
        <dbReference type="ARBA" id="ARBA00022782"/>
    </source>
</evidence>
<keyword evidence="8" id="KW-0221">Differentiation</keyword>
<keyword evidence="9" id="KW-0892">Osteogenesis</keyword>
<organism evidence="13 14">
    <name type="scientific">Synaphobranchus kaupii</name>
    <name type="common">Kaup's arrowtooth eel</name>
    <dbReference type="NCBI Taxonomy" id="118154"/>
    <lineage>
        <taxon>Eukaryota</taxon>
        <taxon>Metazoa</taxon>
        <taxon>Chordata</taxon>
        <taxon>Craniata</taxon>
        <taxon>Vertebrata</taxon>
        <taxon>Euteleostomi</taxon>
        <taxon>Actinopterygii</taxon>
        <taxon>Neopterygii</taxon>
        <taxon>Teleostei</taxon>
        <taxon>Anguilliformes</taxon>
        <taxon>Synaphobranchidae</taxon>
        <taxon>Synaphobranchus</taxon>
    </lineage>
</organism>
<dbReference type="Pfam" id="PF25890">
    <property type="entry name" value="BGLAP_C"/>
    <property type="match status" value="1"/>
</dbReference>
<sequence>MNQRQANSFISRRRGNAGAANYRRVVKSPAERRSEICEDYSPCRVYAYRYGVQLAYQQYFAARNRRT</sequence>
<dbReference type="SMART" id="SM00069">
    <property type="entry name" value="GLA"/>
    <property type="match status" value="1"/>
</dbReference>
<keyword evidence="11" id="KW-0891">Chondrogenesis</keyword>
<dbReference type="InterPro" id="IPR000294">
    <property type="entry name" value="GLA_domain"/>
</dbReference>
<reference evidence="13" key="1">
    <citation type="journal article" date="2023" name="Science">
        <title>Genome structures resolve the early diversification of teleost fishes.</title>
        <authorList>
            <person name="Parey E."/>
            <person name="Louis A."/>
            <person name="Montfort J."/>
            <person name="Bouchez O."/>
            <person name="Roques C."/>
            <person name="Iampietro C."/>
            <person name="Lluch J."/>
            <person name="Castinel A."/>
            <person name="Donnadieu C."/>
            <person name="Desvignes T."/>
            <person name="Floi Bucao C."/>
            <person name="Jouanno E."/>
            <person name="Wen M."/>
            <person name="Mejri S."/>
            <person name="Dirks R."/>
            <person name="Jansen H."/>
            <person name="Henkel C."/>
            <person name="Chen W.J."/>
            <person name="Zahm M."/>
            <person name="Cabau C."/>
            <person name="Klopp C."/>
            <person name="Thompson A.W."/>
            <person name="Robinson-Rechavi M."/>
            <person name="Braasch I."/>
            <person name="Lecointre G."/>
            <person name="Bobe J."/>
            <person name="Postlethwait J.H."/>
            <person name="Berthelot C."/>
            <person name="Roest Crollius H."/>
            <person name="Guiguen Y."/>
        </authorList>
    </citation>
    <scope>NUCLEOTIDE SEQUENCE</scope>
    <source>
        <strain evidence="13">WJC10195</strain>
    </source>
</reference>
<comment type="caution">
    <text evidence="13">The sequence shown here is derived from an EMBL/GenBank/DDBJ whole genome shotgun (WGS) entry which is preliminary data.</text>
</comment>
<dbReference type="EMBL" id="JAINUF010000012">
    <property type="protein sequence ID" value="KAJ8344946.1"/>
    <property type="molecule type" value="Genomic_DNA"/>
</dbReference>
<feature type="domain" description="Gla" evidence="12">
    <location>
        <begin position="15"/>
        <end position="61"/>
    </location>
</feature>
<dbReference type="InterPro" id="IPR027118">
    <property type="entry name" value="MGP"/>
</dbReference>
<dbReference type="InterPro" id="IPR058704">
    <property type="entry name" value="BGLAP-like_C"/>
</dbReference>
<evidence type="ECO:0000256" key="3">
    <source>
        <dbReference type="ARBA" id="ARBA00017145"/>
    </source>
</evidence>
<dbReference type="InterPro" id="IPR035972">
    <property type="entry name" value="GLA-like_dom_SF"/>
</dbReference>
<proteinExistence type="inferred from homology"/>
<evidence type="ECO:0000256" key="10">
    <source>
        <dbReference type="ARBA" id="ARBA00023157"/>
    </source>
</evidence>
<dbReference type="GO" id="GO:0031012">
    <property type="term" value="C:extracellular matrix"/>
    <property type="evidence" value="ECO:0007669"/>
    <property type="project" value="InterPro"/>
</dbReference>
<evidence type="ECO:0000256" key="6">
    <source>
        <dbReference type="ARBA" id="ARBA00022525"/>
    </source>
</evidence>
<evidence type="ECO:0000256" key="1">
    <source>
        <dbReference type="ARBA" id="ARBA00004613"/>
    </source>
</evidence>
<dbReference type="GO" id="GO:0005576">
    <property type="term" value="C:extracellular region"/>
    <property type="evidence" value="ECO:0007669"/>
    <property type="project" value="UniProtKB-SubCell"/>
</dbReference>
<keyword evidence="14" id="KW-1185">Reference proteome</keyword>
<dbReference type="PANTHER" id="PTHR10109">
    <property type="entry name" value="MATRIX GLA PROTEIN"/>
    <property type="match status" value="1"/>
</dbReference>
<keyword evidence="4" id="KW-0217">Developmental protein</keyword>
<gene>
    <name evidence="13" type="ORF">SKAU_G00291390</name>
</gene>
<comment type="subcellular location">
    <subcellularLocation>
        <location evidence="1">Secreted</location>
    </subcellularLocation>
</comment>
<accession>A0A9Q1ETT6</accession>
<dbReference type="PROSITE" id="PS50998">
    <property type="entry name" value="GLA_2"/>
    <property type="match status" value="1"/>
</dbReference>
<evidence type="ECO:0000313" key="14">
    <source>
        <dbReference type="Proteomes" id="UP001152622"/>
    </source>
</evidence>
<dbReference type="SUPFAM" id="SSF57630">
    <property type="entry name" value="GLA-domain"/>
    <property type="match status" value="1"/>
</dbReference>
<dbReference type="PANTHER" id="PTHR10109:SF0">
    <property type="entry name" value="MATRIX GLA PROTEIN"/>
    <property type="match status" value="1"/>
</dbReference>